<dbReference type="EMBL" id="JAHRHY010000001">
    <property type="protein sequence ID" value="KAG9072507.1"/>
    <property type="molecule type" value="Genomic_DNA"/>
</dbReference>
<name>A0A9P8BZW8_9FUNG</name>
<evidence type="ECO:0000313" key="2">
    <source>
        <dbReference type="Proteomes" id="UP000707451"/>
    </source>
</evidence>
<accession>A0A9P8BZW8</accession>
<dbReference type="Proteomes" id="UP000707451">
    <property type="component" value="Unassembled WGS sequence"/>
</dbReference>
<evidence type="ECO:0000313" key="1">
    <source>
        <dbReference type="EMBL" id="KAG9072507.1"/>
    </source>
</evidence>
<sequence>MSLFKISKNKIASAVSTPTQTPRSSLQINASDANMTSTVISADVERLLKKTTTIGHNQALSLARIRLLLTCMS</sequence>
<keyword evidence="2" id="KW-1185">Reference proteome</keyword>
<protein>
    <submittedName>
        <fullName evidence="1">Uncharacterized protein</fullName>
    </submittedName>
</protein>
<gene>
    <name evidence="1" type="ORF">KI688_000278</name>
</gene>
<organism evidence="1 2">
    <name type="scientific">Linnemannia hyalina</name>
    <dbReference type="NCBI Taxonomy" id="64524"/>
    <lineage>
        <taxon>Eukaryota</taxon>
        <taxon>Fungi</taxon>
        <taxon>Fungi incertae sedis</taxon>
        <taxon>Mucoromycota</taxon>
        <taxon>Mortierellomycotina</taxon>
        <taxon>Mortierellomycetes</taxon>
        <taxon>Mortierellales</taxon>
        <taxon>Mortierellaceae</taxon>
        <taxon>Linnemannia</taxon>
    </lineage>
</organism>
<comment type="caution">
    <text evidence="1">The sequence shown here is derived from an EMBL/GenBank/DDBJ whole genome shotgun (WGS) entry which is preliminary data.</text>
</comment>
<proteinExistence type="predicted"/>
<reference evidence="1" key="1">
    <citation type="submission" date="2021-06" db="EMBL/GenBank/DDBJ databases">
        <title>Genome Sequence of Mortierella hyaline Strain SCG-10, a Cold-Adapted, Nitrate-Reducing Fungus Isolated from Soil in Minnesota, USA.</title>
        <authorList>
            <person name="Aldossari N."/>
        </authorList>
    </citation>
    <scope>NUCLEOTIDE SEQUENCE</scope>
    <source>
        <strain evidence="1">SCG-10</strain>
    </source>
</reference>
<dbReference type="OrthoDB" id="2398145at2759"/>
<dbReference type="AlphaFoldDB" id="A0A9P8BZW8"/>